<evidence type="ECO:0000259" key="4">
    <source>
        <dbReference type="Pfam" id="PF00561"/>
    </source>
</evidence>
<evidence type="ECO:0000256" key="1">
    <source>
        <dbReference type="ARBA" id="ARBA00008645"/>
    </source>
</evidence>
<reference evidence="5 6" key="1">
    <citation type="journal article" date="2011" name="Science">
        <title>The ecoresponsive genome of Daphnia pulex.</title>
        <authorList>
            <person name="Colbourne J.K."/>
            <person name="Pfrender M.E."/>
            <person name="Gilbert D."/>
            <person name="Thomas W.K."/>
            <person name="Tucker A."/>
            <person name="Oakley T.H."/>
            <person name="Tokishita S."/>
            <person name="Aerts A."/>
            <person name="Arnold G.J."/>
            <person name="Basu M.K."/>
            <person name="Bauer D.J."/>
            <person name="Caceres C.E."/>
            <person name="Carmel L."/>
            <person name="Casola C."/>
            <person name="Choi J.H."/>
            <person name="Detter J.C."/>
            <person name="Dong Q."/>
            <person name="Dusheyko S."/>
            <person name="Eads B.D."/>
            <person name="Frohlich T."/>
            <person name="Geiler-Samerotte K.A."/>
            <person name="Gerlach D."/>
            <person name="Hatcher P."/>
            <person name="Jogdeo S."/>
            <person name="Krijgsveld J."/>
            <person name="Kriventseva E.V."/>
            <person name="Kultz D."/>
            <person name="Laforsch C."/>
            <person name="Lindquist E."/>
            <person name="Lopez J."/>
            <person name="Manak J.R."/>
            <person name="Muller J."/>
            <person name="Pangilinan J."/>
            <person name="Patwardhan R.P."/>
            <person name="Pitluck S."/>
            <person name="Pritham E.J."/>
            <person name="Rechtsteiner A."/>
            <person name="Rho M."/>
            <person name="Rogozin I.B."/>
            <person name="Sakarya O."/>
            <person name="Salamov A."/>
            <person name="Schaack S."/>
            <person name="Shapiro H."/>
            <person name="Shiga Y."/>
            <person name="Skalitzky C."/>
            <person name="Smith Z."/>
            <person name="Souvorov A."/>
            <person name="Sung W."/>
            <person name="Tang Z."/>
            <person name="Tsuchiya D."/>
            <person name="Tu H."/>
            <person name="Vos H."/>
            <person name="Wang M."/>
            <person name="Wolf Y.I."/>
            <person name="Yamagata H."/>
            <person name="Yamada T."/>
            <person name="Ye Y."/>
            <person name="Shaw J.R."/>
            <person name="Andrews J."/>
            <person name="Crease T.J."/>
            <person name="Tang H."/>
            <person name="Lucas S.M."/>
            <person name="Robertson H.M."/>
            <person name="Bork P."/>
            <person name="Koonin E.V."/>
            <person name="Zdobnov E.M."/>
            <person name="Grigoriev I.V."/>
            <person name="Lynch M."/>
            <person name="Boore J.L."/>
        </authorList>
    </citation>
    <scope>NUCLEOTIDE SEQUENCE [LARGE SCALE GENOMIC DNA]</scope>
</reference>
<dbReference type="AlphaFoldDB" id="E9G557"/>
<protein>
    <recommendedName>
        <fullName evidence="4">AB hydrolase-1 domain-containing protein</fullName>
    </recommendedName>
</protein>
<keyword evidence="2" id="KW-0378">Hydrolase</keyword>
<accession>E9G557</accession>
<dbReference type="OMA" id="ANIRCPL"/>
<dbReference type="HOGENOM" id="CLU_020336_8_0_1"/>
<dbReference type="InterPro" id="IPR050266">
    <property type="entry name" value="AB_hydrolase_sf"/>
</dbReference>
<feature type="domain" description="AB hydrolase-1" evidence="4">
    <location>
        <begin position="37"/>
        <end position="142"/>
    </location>
</feature>
<name>E9G557_DAPPU</name>
<evidence type="ECO:0000256" key="2">
    <source>
        <dbReference type="ARBA" id="ARBA00022801"/>
    </source>
</evidence>
<dbReference type="Proteomes" id="UP000000305">
    <property type="component" value="Unassembled WGS sequence"/>
</dbReference>
<dbReference type="PANTHER" id="PTHR43798:SF14">
    <property type="entry name" value="SERINE HYDROLASE-LIKE PROTEIN DDB_G0286239"/>
    <property type="match status" value="1"/>
</dbReference>
<evidence type="ECO:0000313" key="6">
    <source>
        <dbReference type="Proteomes" id="UP000000305"/>
    </source>
</evidence>
<keyword evidence="6" id="KW-1185">Reference proteome</keyword>
<dbReference type="InParanoid" id="E9G557"/>
<sequence length="309" mass="34452">MNVREMESRLEFKEDVQIPVPWGHLSAKVWGPDDGVPVLAVHGLMDNAGSFDTLAPLLPPHVRLVCLELCGHGYSSAYPPGVILHYFDNAYHVKLVVDHFKWDQVILIGHSIGAITLFLFASIFPEHVSKMISLDLVKPVSVSVSKLPVIMRGIITEILGFSEVVSPSTVTYQEARQSLVDNYKGSVDDKAADVLLIRGLKKKANAEDAYEFVISDMRILVRTLTLSEEQIKVLVANIRCPLLIIRASNGLKNFTEKVLGEYLDIYRSSSPDFRIVDVEGTHHVHLTHPERVAPHIRQFLLPPPLASKL</sequence>
<proteinExistence type="inferred from homology"/>
<dbReference type="InterPro" id="IPR029058">
    <property type="entry name" value="AB_hydrolase_fold"/>
</dbReference>
<dbReference type="PANTHER" id="PTHR43798">
    <property type="entry name" value="MONOACYLGLYCEROL LIPASE"/>
    <property type="match status" value="1"/>
</dbReference>
<comment type="similarity">
    <text evidence="1">Belongs to the AB hydrolase superfamily.</text>
</comment>
<dbReference type="GO" id="GO:0016787">
    <property type="term" value="F:hydrolase activity"/>
    <property type="evidence" value="ECO:0000318"/>
    <property type="project" value="GO_Central"/>
</dbReference>
<evidence type="ECO:0000313" key="5">
    <source>
        <dbReference type="EMBL" id="EFX85416.1"/>
    </source>
</evidence>
<dbReference type="PhylomeDB" id="E9G557"/>
<feature type="transmembrane region" description="Helical" evidence="3">
    <location>
        <begin position="105"/>
        <end position="124"/>
    </location>
</feature>
<dbReference type="EMBL" id="GL732532">
    <property type="protein sequence ID" value="EFX85416.1"/>
    <property type="molecule type" value="Genomic_DNA"/>
</dbReference>
<dbReference type="eggNOG" id="KOG1454">
    <property type="taxonomic scope" value="Eukaryota"/>
</dbReference>
<dbReference type="OrthoDB" id="190201at2759"/>
<dbReference type="SUPFAM" id="SSF53474">
    <property type="entry name" value="alpha/beta-Hydrolases"/>
    <property type="match status" value="1"/>
</dbReference>
<keyword evidence="3" id="KW-0812">Transmembrane</keyword>
<keyword evidence="3" id="KW-1133">Transmembrane helix</keyword>
<evidence type="ECO:0000256" key="3">
    <source>
        <dbReference type="SAM" id="Phobius"/>
    </source>
</evidence>
<dbReference type="Pfam" id="PF00561">
    <property type="entry name" value="Abhydrolase_1"/>
    <property type="match status" value="1"/>
</dbReference>
<dbReference type="InterPro" id="IPR000073">
    <property type="entry name" value="AB_hydrolase_1"/>
</dbReference>
<keyword evidence="3" id="KW-0472">Membrane</keyword>
<dbReference type="KEGG" id="dpx:DAPPUDRAFT_193992"/>
<gene>
    <name evidence="5" type="ORF">DAPPUDRAFT_193992</name>
</gene>
<dbReference type="Gene3D" id="3.40.50.1820">
    <property type="entry name" value="alpha/beta hydrolase"/>
    <property type="match status" value="1"/>
</dbReference>
<organism evidence="5 6">
    <name type="scientific">Daphnia pulex</name>
    <name type="common">Water flea</name>
    <dbReference type="NCBI Taxonomy" id="6669"/>
    <lineage>
        <taxon>Eukaryota</taxon>
        <taxon>Metazoa</taxon>
        <taxon>Ecdysozoa</taxon>
        <taxon>Arthropoda</taxon>
        <taxon>Crustacea</taxon>
        <taxon>Branchiopoda</taxon>
        <taxon>Diplostraca</taxon>
        <taxon>Cladocera</taxon>
        <taxon>Anomopoda</taxon>
        <taxon>Daphniidae</taxon>
        <taxon>Daphnia</taxon>
    </lineage>
</organism>